<keyword evidence="12 16" id="KW-0445">Lipid transport</keyword>
<keyword evidence="6 16" id="KW-0963">Cytoplasm</keyword>
<keyword evidence="11" id="KW-0408">Iron</keyword>
<dbReference type="InterPro" id="IPR042938">
    <property type="entry name" value="Sfh5"/>
</dbReference>
<name>A0A9W9FQT9_9EURO</name>
<evidence type="ECO:0000256" key="16">
    <source>
        <dbReference type="RuleBase" id="RU367059"/>
    </source>
</evidence>
<evidence type="ECO:0000313" key="19">
    <source>
        <dbReference type="EMBL" id="KAJ5104693.1"/>
    </source>
</evidence>
<keyword evidence="8" id="KW-0479">Metal-binding</keyword>
<dbReference type="InterPro" id="IPR036865">
    <property type="entry name" value="CRAL-TRIO_dom_sf"/>
</dbReference>
<dbReference type="InterPro" id="IPR001251">
    <property type="entry name" value="CRAL-TRIO_dom"/>
</dbReference>
<dbReference type="OrthoDB" id="75724at2759"/>
<keyword evidence="10 16" id="KW-0492">Microsome</keyword>
<keyword evidence="20" id="KW-1185">Reference proteome</keyword>
<accession>A0A9W9FQT9</accession>
<dbReference type="GO" id="GO:0043001">
    <property type="term" value="P:Golgi to plasma membrane protein transport"/>
    <property type="evidence" value="ECO:0007669"/>
    <property type="project" value="TreeGrafter"/>
</dbReference>
<evidence type="ECO:0000256" key="5">
    <source>
        <dbReference type="ARBA" id="ARBA00022448"/>
    </source>
</evidence>
<dbReference type="GeneID" id="81391790"/>
<gene>
    <name evidence="19" type="ORF">NUU61_002040</name>
</gene>
<dbReference type="PANTHER" id="PTHR47669:SF1">
    <property type="entry name" value="PHOSPHATIDYLINOSITOL TRANSFER PROTEIN SFH5"/>
    <property type="match status" value="1"/>
</dbReference>
<comment type="similarity">
    <text evidence="3 16">Belongs to the SFH5 family.</text>
</comment>
<dbReference type="PROSITE" id="PS50191">
    <property type="entry name" value="CRAL_TRIO"/>
    <property type="match status" value="1"/>
</dbReference>
<keyword evidence="9 16" id="KW-0256">Endoplasmic reticulum</keyword>
<comment type="cofactor">
    <cofactor evidence="1">
        <name>heme b</name>
        <dbReference type="ChEBI" id="CHEBI:60344"/>
    </cofactor>
</comment>
<evidence type="ECO:0000256" key="15">
    <source>
        <dbReference type="ARBA" id="ARBA00024180"/>
    </source>
</evidence>
<dbReference type="GO" id="GO:0005886">
    <property type="term" value="C:plasma membrane"/>
    <property type="evidence" value="ECO:0007669"/>
    <property type="project" value="TreeGrafter"/>
</dbReference>
<dbReference type="SUPFAM" id="SSF46938">
    <property type="entry name" value="CRAL/TRIO N-terminal domain"/>
    <property type="match status" value="1"/>
</dbReference>
<evidence type="ECO:0000256" key="2">
    <source>
        <dbReference type="ARBA" id="ARBA00004406"/>
    </source>
</evidence>
<evidence type="ECO:0000313" key="20">
    <source>
        <dbReference type="Proteomes" id="UP001141434"/>
    </source>
</evidence>
<dbReference type="GO" id="GO:0005789">
    <property type="term" value="C:endoplasmic reticulum membrane"/>
    <property type="evidence" value="ECO:0007669"/>
    <property type="project" value="UniProtKB-SubCell"/>
</dbReference>
<evidence type="ECO:0000256" key="14">
    <source>
        <dbReference type="ARBA" id="ARBA00024146"/>
    </source>
</evidence>
<proteinExistence type="inferred from homology"/>
<dbReference type="AlphaFoldDB" id="A0A9W9FQT9"/>
<dbReference type="Pfam" id="PF03765">
    <property type="entry name" value="CRAL_TRIO_N"/>
    <property type="match status" value="1"/>
</dbReference>
<feature type="compositionally biased region" description="Basic and acidic residues" evidence="17">
    <location>
        <begin position="64"/>
        <end position="73"/>
    </location>
</feature>
<feature type="domain" description="CRAL-TRIO" evidence="18">
    <location>
        <begin position="156"/>
        <end position="337"/>
    </location>
</feature>
<reference evidence="19" key="2">
    <citation type="journal article" date="2023" name="IMA Fungus">
        <title>Comparative genomic study of the Penicillium genus elucidates a diverse pangenome and 15 lateral gene transfer events.</title>
        <authorList>
            <person name="Petersen C."/>
            <person name="Sorensen T."/>
            <person name="Nielsen M.R."/>
            <person name="Sondergaard T.E."/>
            <person name="Sorensen J.L."/>
            <person name="Fitzpatrick D.A."/>
            <person name="Frisvad J.C."/>
            <person name="Nielsen K.L."/>
        </authorList>
    </citation>
    <scope>NUCLEOTIDE SEQUENCE</scope>
    <source>
        <strain evidence="19">IBT 34128</strain>
    </source>
</reference>
<evidence type="ECO:0000256" key="6">
    <source>
        <dbReference type="ARBA" id="ARBA00022490"/>
    </source>
</evidence>
<dbReference type="Pfam" id="PF00650">
    <property type="entry name" value="CRAL_TRIO"/>
    <property type="match status" value="1"/>
</dbReference>
<dbReference type="GO" id="GO:0046872">
    <property type="term" value="F:metal ion binding"/>
    <property type="evidence" value="ECO:0007669"/>
    <property type="project" value="UniProtKB-KW"/>
</dbReference>
<dbReference type="CDD" id="cd00170">
    <property type="entry name" value="SEC14"/>
    <property type="match status" value="1"/>
</dbReference>
<evidence type="ECO:0000256" key="8">
    <source>
        <dbReference type="ARBA" id="ARBA00022723"/>
    </source>
</evidence>
<evidence type="ECO:0000259" key="18">
    <source>
        <dbReference type="PROSITE" id="PS50191"/>
    </source>
</evidence>
<evidence type="ECO:0000256" key="3">
    <source>
        <dbReference type="ARBA" id="ARBA00006667"/>
    </source>
</evidence>
<dbReference type="SUPFAM" id="SSF52087">
    <property type="entry name" value="CRAL/TRIO domain"/>
    <property type="match status" value="1"/>
</dbReference>
<evidence type="ECO:0000256" key="17">
    <source>
        <dbReference type="SAM" id="MobiDB-lite"/>
    </source>
</evidence>
<comment type="caution">
    <text evidence="19">The sequence shown here is derived from an EMBL/GenBank/DDBJ whole genome shotgun (WGS) entry which is preliminary data.</text>
</comment>
<evidence type="ECO:0000256" key="11">
    <source>
        <dbReference type="ARBA" id="ARBA00023004"/>
    </source>
</evidence>
<evidence type="ECO:0000256" key="7">
    <source>
        <dbReference type="ARBA" id="ARBA00022617"/>
    </source>
</evidence>
<dbReference type="SMART" id="SM00516">
    <property type="entry name" value="SEC14"/>
    <property type="match status" value="1"/>
</dbReference>
<dbReference type="InterPro" id="IPR036273">
    <property type="entry name" value="CRAL/TRIO_N_dom_sf"/>
</dbReference>
<dbReference type="Proteomes" id="UP001141434">
    <property type="component" value="Unassembled WGS sequence"/>
</dbReference>
<dbReference type="Gene3D" id="3.40.525.10">
    <property type="entry name" value="CRAL-TRIO lipid binding domain"/>
    <property type="match status" value="1"/>
</dbReference>
<sequence>MADQKPVEDPAPVSAPEKREEPVSAAGTDNAAIKAASATGSVVKEDALATETAAKDAAALESAPKPDESKSDEPSYLANNPALKKFFGSLPGLVTSTGHAEMWGVPLKDSNDIPTVNVLIKFLRANEGNVQAAEDQLCKALEWRKEINPLALVESGQFSARKFAGLGYLTTYEDEGRLEVFTWNIYGAVKDVKLTFTDTDEFVKWRATLMELAVQELKMKDTTEVIPYDGEDPYQMVQVHDYLNVKFFSVDAVVRTATQKTIEVFATAYPELLREKFFVNVPAVMGWMYAAVKVFVSKKTTRKFHPISYGTNLAREFPAAVADKLPKAYGGKGPELDVAGRIVPLVEDAGKEDLK</sequence>
<dbReference type="GO" id="GO:0032541">
    <property type="term" value="C:cortical endoplasmic reticulum"/>
    <property type="evidence" value="ECO:0007669"/>
    <property type="project" value="TreeGrafter"/>
</dbReference>
<protein>
    <recommendedName>
        <fullName evidence="4 16">Phosphatidylinositol transfer protein SFH5</fullName>
        <shortName evidence="16">PITP SFH5</shortName>
    </recommendedName>
</protein>
<dbReference type="EMBL" id="JAPMSZ010000004">
    <property type="protein sequence ID" value="KAJ5104693.1"/>
    <property type="molecule type" value="Genomic_DNA"/>
</dbReference>
<evidence type="ECO:0000256" key="4">
    <source>
        <dbReference type="ARBA" id="ARBA00018320"/>
    </source>
</evidence>
<evidence type="ECO:0000256" key="9">
    <source>
        <dbReference type="ARBA" id="ARBA00022824"/>
    </source>
</evidence>
<dbReference type="GO" id="GO:0008526">
    <property type="term" value="F:phosphatidylinositol transfer activity"/>
    <property type="evidence" value="ECO:0007669"/>
    <property type="project" value="UniProtKB-UniRule"/>
</dbReference>
<evidence type="ECO:0000256" key="13">
    <source>
        <dbReference type="ARBA" id="ARBA00023136"/>
    </source>
</evidence>
<comment type="function">
    <text evidence="15">Non-classical phosphatidylinositol (PtdIns) transfer protein (PITP), which exhibits PtdIns-binding/transfer activity in the absence of detectable PtdCho-binding/transfer activity. Regulates PtdIns(4,5)P2 homeostasis at the plasma membrane. Heme-binding protein that may play a role in organic oxidant-induced stress responses.</text>
</comment>
<reference evidence="19" key="1">
    <citation type="submission" date="2022-11" db="EMBL/GenBank/DDBJ databases">
        <authorList>
            <person name="Petersen C."/>
        </authorList>
    </citation>
    <scope>NUCLEOTIDE SEQUENCE</scope>
    <source>
        <strain evidence="19">IBT 34128</strain>
    </source>
</reference>
<organism evidence="19 20">
    <name type="scientific">Penicillium alfredii</name>
    <dbReference type="NCBI Taxonomy" id="1506179"/>
    <lineage>
        <taxon>Eukaryota</taxon>
        <taxon>Fungi</taxon>
        <taxon>Dikarya</taxon>
        <taxon>Ascomycota</taxon>
        <taxon>Pezizomycotina</taxon>
        <taxon>Eurotiomycetes</taxon>
        <taxon>Eurotiomycetidae</taxon>
        <taxon>Eurotiales</taxon>
        <taxon>Aspergillaceae</taxon>
        <taxon>Penicillium</taxon>
    </lineage>
</organism>
<evidence type="ECO:0000256" key="1">
    <source>
        <dbReference type="ARBA" id="ARBA00001970"/>
    </source>
</evidence>
<comment type="catalytic activity">
    <reaction evidence="14">
        <text>a 1,2-diacyl-sn-glycero-3-phospho-(1D-myo-inositol)(in) = a 1,2-diacyl-sn-glycero-3-phospho-(1D-myo-inositol)(out)</text>
        <dbReference type="Rhea" id="RHEA:38691"/>
        <dbReference type="ChEBI" id="CHEBI:57880"/>
    </reaction>
    <physiologicalReaction direction="left-to-right" evidence="14">
        <dbReference type="Rhea" id="RHEA:38692"/>
    </physiologicalReaction>
</comment>
<keyword evidence="5 16" id="KW-0813">Transport</keyword>
<comment type="subcellular location">
    <subcellularLocation>
        <location evidence="16">Cytoplasm</location>
    </subcellularLocation>
    <subcellularLocation>
        <location evidence="2 16">Endoplasmic reticulum membrane</location>
        <topology evidence="2 16">Peripheral membrane protein</topology>
    </subcellularLocation>
    <subcellularLocation>
        <location evidence="16">Microsome membrane</location>
        <topology evidence="16">Peripheral membrane protein</topology>
    </subcellularLocation>
</comment>
<keyword evidence="7" id="KW-0349">Heme</keyword>
<evidence type="ECO:0000256" key="10">
    <source>
        <dbReference type="ARBA" id="ARBA00022848"/>
    </source>
</evidence>
<dbReference type="RefSeq" id="XP_056513689.1">
    <property type="nucleotide sequence ID" value="XM_056652622.1"/>
</dbReference>
<dbReference type="PANTHER" id="PTHR47669">
    <property type="entry name" value="PHOSPHATIDYLINOSITOL TRANSFER PROTEIN SFH5"/>
    <property type="match status" value="1"/>
</dbReference>
<keyword evidence="13 16" id="KW-0472">Membrane</keyword>
<dbReference type="FunFam" id="3.40.525.10:FF:000017">
    <property type="entry name" value="Phosphatidylinositol transfer protein sfh5"/>
    <property type="match status" value="1"/>
</dbReference>
<dbReference type="GO" id="GO:0017157">
    <property type="term" value="P:regulation of exocytosis"/>
    <property type="evidence" value="ECO:0007669"/>
    <property type="project" value="TreeGrafter"/>
</dbReference>
<feature type="region of interest" description="Disordered" evidence="17">
    <location>
        <begin position="52"/>
        <end position="76"/>
    </location>
</feature>
<dbReference type="GO" id="GO:0005829">
    <property type="term" value="C:cytosol"/>
    <property type="evidence" value="ECO:0007669"/>
    <property type="project" value="TreeGrafter"/>
</dbReference>
<dbReference type="InterPro" id="IPR011074">
    <property type="entry name" value="CRAL/TRIO_N_dom"/>
</dbReference>
<evidence type="ECO:0000256" key="12">
    <source>
        <dbReference type="ARBA" id="ARBA00023055"/>
    </source>
</evidence>
<feature type="region of interest" description="Disordered" evidence="17">
    <location>
        <begin position="1"/>
        <end position="40"/>
    </location>
</feature>